<feature type="transmembrane region" description="Helical" evidence="5">
    <location>
        <begin position="293"/>
        <end position="312"/>
    </location>
</feature>
<name>A0ABX2TI67_9PROT</name>
<feature type="transmembrane region" description="Helical" evidence="5">
    <location>
        <begin position="132"/>
        <end position="150"/>
    </location>
</feature>
<organism evidence="7 8">
    <name type="scientific">Azospirillum oleiclasticum</name>
    <dbReference type="NCBI Taxonomy" id="2735135"/>
    <lineage>
        <taxon>Bacteria</taxon>
        <taxon>Pseudomonadati</taxon>
        <taxon>Pseudomonadota</taxon>
        <taxon>Alphaproteobacteria</taxon>
        <taxon>Rhodospirillales</taxon>
        <taxon>Azospirillaceae</taxon>
        <taxon>Azospirillum</taxon>
    </lineage>
</organism>
<evidence type="ECO:0000256" key="1">
    <source>
        <dbReference type="ARBA" id="ARBA00004141"/>
    </source>
</evidence>
<evidence type="ECO:0000259" key="6">
    <source>
        <dbReference type="PROSITE" id="PS50850"/>
    </source>
</evidence>
<evidence type="ECO:0000256" key="3">
    <source>
        <dbReference type="ARBA" id="ARBA00022989"/>
    </source>
</evidence>
<feature type="transmembrane region" description="Helical" evidence="5">
    <location>
        <begin position="262"/>
        <end position="287"/>
    </location>
</feature>
<dbReference type="EMBL" id="JABFDB010000032">
    <property type="protein sequence ID" value="NYZ23926.1"/>
    <property type="molecule type" value="Genomic_DNA"/>
</dbReference>
<comment type="subcellular location">
    <subcellularLocation>
        <location evidence="1">Membrane</location>
        <topology evidence="1">Multi-pass membrane protein</topology>
    </subcellularLocation>
</comment>
<protein>
    <submittedName>
        <fullName evidence="7">MFS transporter</fullName>
    </submittedName>
</protein>
<dbReference type="InterPro" id="IPR001958">
    <property type="entry name" value="Tet-R_TetA/multi-R_MdtG-like"/>
</dbReference>
<dbReference type="Proteomes" id="UP000584642">
    <property type="component" value="Unassembled WGS sequence"/>
</dbReference>
<keyword evidence="8" id="KW-1185">Reference proteome</keyword>
<feature type="transmembrane region" description="Helical" evidence="5">
    <location>
        <begin position="197"/>
        <end position="215"/>
    </location>
</feature>
<feature type="transmembrane region" description="Helical" evidence="5">
    <location>
        <begin position="12"/>
        <end position="31"/>
    </location>
</feature>
<feature type="transmembrane region" description="Helical" evidence="5">
    <location>
        <begin position="43"/>
        <end position="66"/>
    </location>
</feature>
<evidence type="ECO:0000313" key="8">
    <source>
        <dbReference type="Proteomes" id="UP000584642"/>
    </source>
</evidence>
<keyword evidence="2 5" id="KW-0812">Transmembrane</keyword>
<dbReference type="PANTHER" id="PTHR23501:SF154">
    <property type="entry name" value="MULTIDRUG-EFFLUX TRANSPORTER RV1634-RELATED"/>
    <property type="match status" value="1"/>
</dbReference>
<keyword evidence="4 5" id="KW-0472">Membrane</keyword>
<dbReference type="PROSITE" id="PS50850">
    <property type="entry name" value="MFS"/>
    <property type="match status" value="1"/>
</dbReference>
<dbReference type="InterPro" id="IPR011701">
    <property type="entry name" value="MFS"/>
</dbReference>
<proteinExistence type="predicted"/>
<evidence type="ECO:0000313" key="7">
    <source>
        <dbReference type="EMBL" id="NYZ23926.1"/>
    </source>
</evidence>
<gene>
    <name evidence="7" type="ORF">HND93_29845</name>
</gene>
<feature type="transmembrane region" description="Helical" evidence="5">
    <location>
        <begin position="99"/>
        <end position="120"/>
    </location>
</feature>
<dbReference type="SUPFAM" id="SSF103473">
    <property type="entry name" value="MFS general substrate transporter"/>
    <property type="match status" value="1"/>
</dbReference>
<dbReference type="PRINTS" id="PR01035">
    <property type="entry name" value="TCRTETA"/>
</dbReference>
<feature type="transmembrane region" description="Helical" evidence="5">
    <location>
        <begin position="162"/>
        <end position="185"/>
    </location>
</feature>
<evidence type="ECO:0000256" key="5">
    <source>
        <dbReference type="SAM" id="Phobius"/>
    </source>
</evidence>
<sequence>MLGGRNGARAVILAGGVALHAVNVFIVTTILPSVVADIGGLDLYAWNTTLFVVASIVGAALCARLLHGVGPRGAYAVAALLFAAGTTVCAAAPAMPVMLMGRLAQGLGGGFLFGLSYAMIRIVFAEPLWPRAIALTSAMWGVATLIGPAVGGVFAEMGAWRAAFWSMVPVTLAFAVLAFLMLPAGSKGEGGRRAPPLAQLALLTLAVLALSVGSLRPDPLWNAGGVAVAGLLIAALVVIDGRLGSRLLPTGSYRPTTRLGRLFGSMCLLSVAVTSTETFVPLFLQVLHGRSPLVAGYLAALMAVGWTGGSIASSGLHGGAERPVLLLGPVVSLAGMLVLAALIPGSGGPAALAAICVALTAVGAGVGMGWPHLLTGVLRAAPAGETDLTSAAITTVQLVATALGAALAGMVVNMAGLTEPGGIGGTASAALWLFLVFAAAPVLALLAARRLTQGG</sequence>
<feature type="transmembrane region" description="Helical" evidence="5">
    <location>
        <begin position="429"/>
        <end position="448"/>
    </location>
</feature>
<keyword evidence="3 5" id="KW-1133">Transmembrane helix</keyword>
<dbReference type="InterPro" id="IPR036259">
    <property type="entry name" value="MFS_trans_sf"/>
</dbReference>
<feature type="domain" description="Major facilitator superfamily (MFS) profile" evidence="6">
    <location>
        <begin position="9"/>
        <end position="455"/>
    </location>
</feature>
<evidence type="ECO:0000256" key="2">
    <source>
        <dbReference type="ARBA" id="ARBA00022692"/>
    </source>
</evidence>
<feature type="transmembrane region" description="Helical" evidence="5">
    <location>
        <begin position="391"/>
        <end position="417"/>
    </location>
</feature>
<dbReference type="Pfam" id="PF07690">
    <property type="entry name" value="MFS_1"/>
    <property type="match status" value="1"/>
</dbReference>
<dbReference type="InterPro" id="IPR020846">
    <property type="entry name" value="MFS_dom"/>
</dbReference>
<feature type="transmembrane region" description="Helical" evidence="5">
    <location>
        <begin position="350"/>
        <end position="370"/>
    </location>
</feature>
<feature type="transmembrane region" description="Helical" evidence="5">
    <location>
        <begin position="73"/>
        <end position="93"/>
    </location>
</feature>
<dbReference type="Gene3D" id="1.20.1250.20">
    <property type="entry name" value="MFS general substrate transporter like domains"/>
    <property type="match status" value="1"/>
</dbReference>
<reference evidence="7 8" key="1">
    <citation type="submission" date="2020-05" db="EMBL/GenBank/DDBJ databases">
        <title>Azospirillum oleiclasticum sp. nov, a nitrogen-fixing and heavy crude oil-emulsifying bacterium isolated from the crude oil of Yumen Oilfield.</title>
        <authorList>
            <person name="Wu D."/>
            <person name="Cai M."/>
            <person name="Zhang X."/>
        </authorList>
    </citation>
    <scope>NUCLEOTIDE SEQUENCE [LARGE SCALE GENOMIC DNA]</scope>
    <source>
        <strain evidence="7 8">ROY-1-1-2</strain>
    </source>
</reference>
<accession>A0ABX2TI67</accession>
<dbReference type="PANTHER" id="PTHR23501">
    <property type="entry name" value="MAJOR FACILITATOR SUPERFAMILY"/>
    <property type="match status" value="1"/>
</dbReference>
<comment type="caution">
    <text evidence="7">The sequence shown here is derived from an EMBL/GenBank/DDBJ whole genome shotgun (WGS) entry which is preliminary data.</text>
</comment>
<feature type="transmembrane region" description="Helical" evidence="5">
    <location>
        <begin position="324"/>
        <end position="344"/>
    </location>
</feature>
<feature type="transmembrane region" description="Helical" evidence="5">
    <location>
        <begin position="221"/>
        <end position="241"/>
    </location>
</feature>
<evidence type="ECO:0000256" key="4">
    <source>
        <dbReference type="ARBA" id="ARBA00023136"/>
    </source>
</evidence>